<accession>A0A1V0SL39</accession>
<name>A0A1V0SL39_9VIRU</name>
<dbReference type="EMBL" id="KY684112">
    <property type="protein sequence ID" value="ARF12344.1"/>
    <property type="molecule type" value="Genomic_DNA"/>
</dbReference>
<gene>
    <name evidence="1" type="ORF">Klosneuvirus_5_14</name>
</gene>
<sequence length="124" mass="14205">MIILILTLILFLIGYILYKWAQDKTFVIEGMDSSSTNQGSQFGSTERKPYIGTFSGTFNGRMAIDDQYFYDKLFDNTIYYPNKYAEDDNLNDVVKTGWDKCLEECKGKCIEYGVKPVAPKSFIS</sequence>
<evidence type="ECO:0000313" key="1">
    <source>
        <dbReference type="EMBL" id="ARF12344.1"/>
    </source>
</evidence>
<proteinExistence type="predicted"/>
<reference evidence="1" key="1">
    <citation type="journal article" date="2017" name="Science">
        <title>Giant viruses with an expanded complement of translation system components.</title>
        <authorList>
            <person name="Schulz F."/>
            <person name="Yutin N."/>
            <person name="Ivanova N.N."/>
            <person name="Ortega D.R."/>
            <person name="Lee T.K."/>
            <person name="Vierheilig J."/>
            <person name="Daims H."/>
            <person name="Horn M."/>
            <person name="Wagner M."/>
            <person name="Jensen G.J."/>
            <person name="Kyrpides N.C."/>
            <person name="Koonin E.V."/>
            <person name="Woyke T."/>
        </authorList>
    </citation>
    <scope>NUCLEOTIDE SEQUENCE</scope>
    <source>
        <strain evidence="1">KNV1</strain>
    </source>
</reference>
<organism evidence="1">
    <name type="scientific">Klosneuvirus KNV1</name>
    <dbReference type="NCBI Taxonomy" id="1977640"/>
    <lineage>
        <taxon>Viruses</taxon>
        <taxon>Varidnaviria</taxon>
        <taxon>Bamfordvirae</taxon>
        <taxon>Nucleocytoviricota</taxon>
        <taxon>Megaviricetes</taxon>
        <taxon>Imitervirales</taxon>
        <taxon>Mimiviridae</taxon>
        <taxon>Klosneuvirinae</taxon>
        <taxon>Klosneuvirus</taxon>
    </lineage>
</organism>
<protein>
    <submittedName>
        <fullName evidence="1">Uncharacterized protein</fullName>
    </submittedName>
</protein>